<dbReference type="Proteomes" id="UP000825935">
    <property type="component" value="Chromosome 37"/>
</dbReference>
<accession>A0A8T2Q5F5</accession>
<proteinExistence type="predicted"/>
<dbReference type="EMBL" id="CM035442">
    <property type="protein sequence ID" value="KAH7279227.1"/>
    <property type="molecule type" value="Genomic_DNA"/>
</dbReference>
<dbReference type="AlphaFoldDB" id="A0A8T2Q5F5"/>
<protein>
    <submittedName>
        <fullName evidence="1">Uncharacterized protein</fullName>
    </submittedName>
</protein>
<reference evidence="1" key="1">
    <citation type="submission" date="2021-08" db="EMBL/GenBank/DDBJ databases">
        <title>WGS assembly of Ceratopteris richardii.</title>
        <authorList>
            <person name="Marchant D.B."/>
            <person name="Chen G."/>
            <person name="Jenkins J."/>
            <person name="Shu S."/>
            <person name="Leebens-Mack J."/>
            <person name="Grimwood J."/>
            <person name="Schmutz J."/>
            <person name="Soltis P."/>
            <person name="Soltis D."/>
            <person name="Chen Z.-H."/>
        </authorList>
    </citation>
    <scope>NUCLEOTIDE SEQUENCE</scope>
    <source>
        <strain evidence="1">Whitten #5841</strain>
        <tissue evidence="1">Leaf</tissue>
    </source>
</reference>
<sequence>MSFEVSVISRLNHRCTTSSPACLRLRAHGSSMKCHQSSQFLKFSSIYLRRVRSMSFSSEIINQAALPMLAKVTDQAAYATDHKIVMALVGAGSTKSSCSEVDSCRLFKGNVKPSFKSYAA</sequence>
<evidence type="ECO:0000313" key="2">
    <source>
        <dbReference type="Proteomes" id="UP000825935"/>
    </source>
</evidence>
<comment type="caution">
    <text evidence="1">The sequence shown here is derived from an EMBL/GenBank/DDBJ whole genome shotgun (WGS) entry which is preliminary data.</text>
</comment>
<gene>
    <name evidence="1" type="ORF">KP509_37G011500</name>
</gene>
<evidence type="ECO:0000313" key="1">
    <source>
        <dbReference type="EMBL" id="KAH7279227.1"/>
    </source>
</evidence>
<name>A0A8T2Q5F5_CERRI</name>
<keyword evidence="2" id="KW-1185">Reference proteome</keyword>
<organism evidence="1 2">
    <name type="scientific">Ceratopteris richardii</name>
    <name type="common">Triangle waterfern</name>
    <dbReference type="NCBI Taxonomy" id="49495"/>
    <lineage>
        <taxon>Eukaryota</taxon>
        <taxon>Viridiplantae</taxon>
        <taxon>Streptophyta</taxon>
        <taxon>Embryophyta</taxon>
        <taxon>Tracheophyta</taxon>
        <taxon>Polypodiopsida</taxon>
        <taxon>Polypodiidae</taxon>
        <taxon>Polypodiales</taxon>
        <taxon>Pteridineae</taxon>
        <taxon>Pteridaceae</taxon>
        <taxon>Parkerioideae</taxon>
        <taxon>Ceratopteris</taxon>
    </lineage>
</organism>